<keyword evidence="3" id="KW-1185">Reference proteome</keyword>
<protein>
    <submittedName>
        <fullName evidence="2">Uncharacterized protein</fullName>
    </submittedName>
</protein>
<feature type="compositionally biased region" description="Polar residues" evidence="1">
    <location>
        <begin position="14"/>
        <end position="24"/>
    </location>
</feature>
<accession>A0AA88WKF8</accession>
<dbReference type="Pfam" id="PF14223">
    <property type="entry name" value="Retrotran_gag_2"/>
    <property type="match status" value="1"/>
</dbReference>
<reference evidence="2" key="1">
    <citation type="submission" date="2022-12" db="EMBL/GenBank/DDBJ databases">
        <title>Draft genome assemblies for two species of Escallonia (Escalloniales).</title>
        <authorList>
            <person name="Chanderbali A."/>
            <person name="Dervinis C."/>
            <person name="Anghel I."/>
            <person name="Soltis D."/>
            <person name="Soltis P."/>
            <person name="Zapata F."/>
        </authorList>
    </citation>
    <scope>NUCLEOTIDE SEQUENCE</scope>
    <source>
        <strain evidence="2">UCBG64.0493</strain>
        <tissue evidence="2">Leaf</tissue>
    </source>
</reference>
<dbReference type="EMBL" id="JAVXUP010000417">
    <property type="protein sequence ID" value="KAK3028494.1"/>
    <property type="molecule type" value="Genomic_DNA"/>
</dbReference>
<organism evidence="2 3">
    <name type="scientific">Escallonia herrerae</name>
    <dbReference type="NCBI Taxonomy" id="1293975"/>
    <lineage>
        <taxon>Eukaryota</taxon>
        <taxon>Viridiplantae</taxon>
        <taxon>Streptophyta</taxon>
        <taxon>Embryophyta</taxon>
        <taxon>Tracheophyta</taxon>
        <taxon>Spermatophyta</taxon>
        <taxon>Magnoliopsida</taxon>
        <taxon>eudicotyledons</taxon>
        <taxon>Gunneridae</taxon>
        <taxon>Pentapetalae</taxon>
        <taxon>asterids</taxon>
        <taxon>campanulids</taxon>
        <taxon>Escalloniales</taxon>
        <taxon>Escalloniaceae</taxon>
        <taxon>Escallonia</taxon>
    </lineage>
</organism>
<dbReference type="Proteomes" id="UP001188597">
    <property type="component" value="Unassembled WGS sequence"/>
</dbReference>
<dbReference type="AlphaFoldDB" id="A0AA88WKF8"/>
<sequence>MDDGEGEGPGFITMATSETNSESGPINPNVQHGGGTNYILNGLDNALYNVYSPMVNAKALWESLERKYKTEDAGSKKFVVGKFLDFKMVDSKTVISQVQEFQLILHDIHAEGMVLGESFQVAALIEKLPPTWKDFKNYLKHKRKEMKLEDLIVRLRIEEDNRQSEKKAGNYHQEAKANVVEQGGVIDTYFPLPMHPDLVAVSSDPLLFVETHGSPKRAFYSTSLGIGPSPGTVLFTSTPVTTEYVIHEEDTRALQFSFVRAGERGVSGEDRLGKLITHCTTDIFLASGDGNELDVRSRGHPGLSCARSSAILDETEFKLFWCLSEGLESSKL</sequence>
<feature type="region of interest" description="Disordered" evidence="1">
    <location>
        <begin position="1"/>
        <end position="24"/>
    </location>
</feature>
<proteinExistence type="predicted"/>
<evidence type="ECO:0000256" key="1">
    <source>
        <dbReference type="SAM" id="MobiDB-lite"/>
    </source>
</evidence>
<comment type="caution">
    <text evidence="2">The sequence shown here is derived from an EMBL/GenBank/DDBJ whole genome shotgun (WGS) entry which is preliminary data.</text>
</comment>
<gene>
    <name evidence="2" type="ORF">RJ639_040063</name>
</gene>
<dbReference type="PANTHER" id="PTHR47592:SF27">
    <property type="entry name" value="OS08G0421700 PROTEIN"/>
    <property type="match status" value="1"/>
</dbReference>
<evidence type="ECO:0000313" key="2">
    <source>
        <dbReference type="EMBL" id="KAK3028494.1"/>
    </source>
</evidence>
<evidence type="ECO:0000313" key="3">
    <source>
        <dbReference type="Proteomes" id="UP001188597"/>
    </source>
</evidence>
<dbReference type="PANTHER" id="PTHR47592">
    <property type="entry name" value="PBF68 PROTEIN"/>
    <property type="match status" value="1"/>
</dbReference>
<name>A0AA88WKF8_9ASTE</name>